<sequence length="258" mass="28342">MLYPQLDSVLRAYSPSRFVLAFSGGMDSRVLLHLLARYQQVHPEVTCQAVHVHHGLSANADTWAAQCEAWAQEAGMACVIEHVTLLTGSGESIEQLARDARYQALNKHVDANTVLLTAQHADDQLETFLLALKRGSGPAGLSAMPAYIAFGAGLHCRPLLGVSRAEIEQYADTHQLEWVEDESNQDERYDRNFLRHQVTPLLTARWPGIRKAVARSARLCAEQERLLEDLLAAQLAQAVQPDGSLAVTALGSERQAKA</sequence>
<dbReference type="SUPFAM" id="SSF52402">
    <property type="entry name" value="Adenine nucleotide alpha hydrolases-like"/>
    <property type="match status" value="1"/>
</dbReference>
<comment type="subcellular location">
    <subcellularLocation>
        <location evidence="6">Cytoplasm</location>
    </subcellularLocation>
</comment>
<feature type="domain" description="tRNA(Ile)-lysidine/2-thiocytidine synthase N-terminal" evidence="7">
    <location>
        <begin position="18"/>
        <end position="197"/>
    </location>
</feature>
<dbReference type="InterPro" id="IPR014729">
    <property type="entry name" value="Rossmann-like_a/b/a_fold"/>
</dbReference>
<comment type="similarity">
    <text evidence="6">Belongs to the tRNA(Ile)-lysidine synthase family.</text>
</comment>
<dbReference type="GO" id="GO:0032267">
    <property type="term" value="F:tRNA(Ile)-lysidine synthase activity"/>
    <property type="evidence" value="ECO:0007669"/>
    <property type="project" value="UniProtKB-EC"/>
</dbReference>
<dbReference type="STRING" id="754436.JCM19237_862"/>
<dbReference type="HAMAP" id="MF_01161">
    <property type="entry name" value="tRNA_Ile_lys_synt"/>
    <property type="match status" value="1"/>
</dbReference>
<protein>
    <recommendedName>
        <fullName evidence="6">tRNA(Ile)-lysidine synthase</fullName>
        <ecNumber evidence="6">6.3.4.19</ecNumber>
    </recommendedName>
    <alternativeName>
        <fullName evidence="6">tRNA(Ile)-2-lysyl-cytidine synthase</fullName>
    </alternativeName>
    <alternativeName>
        <fullName evidence="6">tRNA(Ile)-lysidine synthetase</fullName>
    </alternativeName>
</protein>
<evidence type="ECO:0000256" key="3">
    <source>
        <dbReference type="ARBA" id="ARBA00022741"/>
    </source>
</evidence>
<dbReference type="CDD" id="cd01992">
    <property type="entry name" value="TilS_N"/>
    <property type="match status" value="1"/>
</dbReference>
<gene>
    <name evidence="6" type="primary">tilS</name>
    <name evidence="8" type="ORF">JCM19237_862</name>
</gene>
<dbReference type="EMBL" id="BBMN01000018">
    <property type="protein sequence ID" value="GAL07624.1"/>
    <property type="molecule type" value="Genomic_DNA"/>
</dbReference>
<dbReference type="GO" id="GO:0005524">
    <property type="term" value="F:ATP binding"/>
    <property type="evidence" value="ECO:0007669"/>
    <property type="project" value="UniProtKB-UniRule"/>
</dbReference>
<dbReference type="Pfam" id="PF01171">
    <property type="entry name" value="ATP_bind_3"/>
    <property type="match status" value="1"/>
</dbReference>
<dbReference type="PANTHER" id="PTHR43033:SF1">
    <property type="entry name" value="TRNA(ILE)-LYSIDINE SYNTHASE-RELATED"/>
    <property type="match status" value="1"/>
</dbReference>
<dbReference type="PANTHER" id="PTHR43033">
    <property type="entry name" value="TRNA(ILE)-LYSIDINE SYNTHASE-RELATED"/>
    <property type="match status" value="1"/>
</dbReference>
<dbReference type="EC" id="6.3.4.19" evidence="6"/>
<reference evidence="8 9" key="1">
    <citation type="journal article" date="2014" name="Genome Announc.">
        <title>Draft Genome Sequences of Two Vibrionaceae Species, Vibrio ponticus C121 and Photobacterium aphoticum C119, Isolated as Coral Reef Microbiota.</title>
        <authorList>
            <person name="Al-saari N."/>
            <person name="Meirelles P.M."/>
            <person name="Mino S."/>
            <person name="Suda W."/>
            <person name="Oshima K."/>
            <person name="Hattori M."/>
            <person name="Ohkuma M."/>
            <person name="Thompson F.L."/>
            <person name="Gomez-Gil B."/>
            <person name="Sawabe T."/>
            <person name="Sawabe T."/>
        </authorList>
    </citation>
    <scope>NUCLEOTIDE SEQUENCE [LARGE SCALE GENOMIC DNA]</scope>
    <source>
        <strain evidence="8 9">JCM 19237</strain>
    </source>
</reference>
<evidence type="ECO:0000256" key="1">
    <source>
        <dbReference type="ARBA" id="ARBA00022598"/>
    </source>
</evidence>
<dbReference type="NCBIfam" id="TIGR02432">
    <property type="entry name" value="lysidine_TilS_N"/>
    <property type="match status" value="1"/>
</dbReference>
<dbReference type="AlphaFoldDB" id="A0A090R0J4"/>
<evidence type="ECO:0000313" key="9">
    <source>
        <dbReference type="Proteomes" id="UP000029227"/>
    </source>
</evidence>
<dbReference type="InterPro" id="IPR012094">
    <property type="entry name" value="tRNA_Ile_lys_synt"/>
</dbReference>
<keyword evidence="2 6" id="KW-0819">tRNA processing</keyword>
<comment type="domain">
    <text evidence="6">The N-terminal region contains the highly conserved SGGXDS motif, predicted to be a P-loop motif involved in ATP binding.</text>
</comment>
<evidence type="ECO:0000256" key="5">
    <source>
        <dbReference type="ARBA" id="ARBA00048539"/>
    </source>
</evidence>
<keyword evidence="1 6" id="KW-0436">Ligase</keyword>
<dbReference type="GO" id="GO:0005737">
    <property type="term" value="C:cytoplasm"/>
    <property type="evidence" value="ECO:0007669"/>
    <property type="project" value="UniProtKB-SubCell"/>
</dbReference>
<dbReference type="eggNOG" id="COG0037">
    <property type="taxonomic scope" value="Bacteria"/>
</dbReference>
<evidence type="ECO:0000259" key="7">
    <source>
        <dbReference type="Pfam" id="PF01171"/>
    </source>
</evidence>
<organism evidence="8 9">
    <name type="scientific">Photobacterium aphoticum</name>
    <dbReference type="NCBI Taxonomy" id="754436"/>
    <lineage>
        <taxon>Bacteria</taxon>
        <taxon>Pseudomonadati</taxon>
        <taxon>Pseudomonadota</taxon>
        <taxon>Gammaproteobacteria</taxon>
        <taxon>Vibrionales</taxon>
        <taxon>Vibrionaceae</taxon>
        <taxon>Photobacterium</taxon>
    </lineage>
</organism>
<dbReference type="Gene3D" id="3.40.50.620">
    <property type="entry name" value="HUPs"/>
    <property type="match status" value="1"/>
</dbReference>
<evidence type="ECO:0000256" key="4">
    <source>
        <dbReference type="ARBA" id="ARBA00022840"/>
    </source>
</evidence>
<accession>A0A090R0J4</accession>
<keyword evidence="3 6" id="KW-0547">Nucleotide-binding</keyword>
<dbReference type="InterPro" id="IPR011063">
    <property type="entry name" value="TilS/TtcA_N"/>
</dbReference>
<dbReference type="InterPro" id="IPR012795">
    <property type="entry name" value="tRNA_Ile_lys_synt_N"/>
</dbReference>
<comment type="catalytic activity">
    <reaction evidence="5 6">
        <text>cytidine(34) in tRNA(Ile2) + L-lysine + ATP = lysidine(34) in tRNA(Ile2) + AMP + diphosphate + H(+)</text>
        <dbReference type="Rhea" id="RHEA:43744"/>
        <dbReference type="Rhea" id="RHEA-COMP:10625"/>
        <dbReference type="Rhea" id="RHEA-COMP:10670"/>
        <dbReference type="ChEBI" id="CHEBI:15378"/>
        <dbReference type="ChEBI" id="CHEBI:30616"/>
        <dbReference type="ChEBI" id="CHEBI:32551"/>
        <dbReference type="ChEBI" id="CHEBI:33019"/>
        <dbReference type="ChEBI" id="CHEBI:82748"/>
        <dbReference type="ChEBI" id="CHEBI:83665"/>
        <dbReference type="ChEBI" id="CHEBI:456215"/>
        <dbReference type="EC" id="6.3.4.19"/>
    </reaction>
</comment>
<feature type="binding site" evidence="6">
    <location>
        <begin position="23"/>
        <end position="28"/>
    </location>
    <ligand>
        <name>ATP</name>
        <dbReference type="ChEBI" id="CHEBI:30616"/>
    </ligand>
</feature>
<dbReference type="GO" id="GO:0006400">
    <property type="term" value="P:tRNA modification"/>
    <property type="evidence" value="ECO:0007669"/>
    <property type="project" value="UniProtKB-UniRule"/>
</dbReference>
<proteinExistence type="inferred from homology"/>
<comment type="caution">
    <text evidence="8">The sequence shown here is derived from an EMBL/GenBank/DDBJ whole genome shotgun (WGS) entry which is preliminary data.</text>
</comment>
<evidence type="ECO:0000313" key="8">
    <source>
        <dbReference type="EMBL" id="GAL07624.1"/>
    </source>
</evidence>
<comment type="function">
    <text evidence="6">Ligates lysine onto the cytidine present at position 34 of the AUA codon-specific tRNA(Ile) that contains the anticodon CAU, in an ATP-dependent manner. Cytidine is converted to lysidine, thus changing the amino acid specificity of the tRNA from methionine to isoleucine.</text>
</comment>
<keyword evidence="4 6" id="KW-0067">ATP-binding</keyword>
<keyword evidence="6" id="KW-0963">Cytoplasm</keyword>
<dbReference type="Proteomes" id="UP000029227">
    <property type="component" value="Unassembled WGS sequence"/>
</dbReference>
<name>A0A090R0J4_9GAMM</name>
<evidence type="ECO:0000256" key="2">
    <source>
        <dbReference type="ARBA" id="ARBA00022694"/>
    </source>
</evidence>
<evidence type="ECO:0000256" key="6">
    <source>
        <dbReference type="HAMAP-Rule" id="MF_01161"/>
    </source>
</evidence>